<organism evidence="2 3">
    <name type="scientific">Apatococcus fuscideae</name>
    <dbReference type="NCBI Taxonomy" id="2026836"/>
    <lineage>
        <taxon>Eukaryota</taxon>
        <taxon>Viridiplantae</taxon>
        <taxon>Chlorophyta</taxon>
        <taxon>core chlorophytes</taxon>
        <taxon>Trebouxiophyceae</taxon>
        <taxon>Chlorellales</taxon>
        <taxon>Chlorellaceae</taxon>
        <taxon>Apatococcus</taxon>
    </lineage>
</organism>
<reference evidence="2 3" key="1">
    <citation type="journal article" date="2024" name="Nat. Commun.">
        <title>Phylogenomics reveals the evolutionary origins of lichenization in chlorophyte algae.</title>
        <authorList>
            <person name="Puginier C."/>
            <person name="Libourel C."/>
            <person name="Otte J."/>
            <person name="Skaloud P."/>
            <person name="Haon M."/>
            <person name="Grisel S."/>
            <person name="Petersen M."/>
            <person name="Berrin J.G."/>
            <person name="Delaux P.M."/>
            <person name="Dal Grande F."/>
            <person name="Keller J."/>
        </authorList>
    </citation>
    <scope>NUCLEOTIDE SEQUENCE [LARGE SCALE GENOMIC DNA]</scope>
    <source>
        <strain evidence="2 3">SAG 2523</strain>
    </source>
</reference>
<evidence type="ECO:0000313" key="2">
    <source>
        <dbReference type="EMBL" id="KAK9861017.1"/>
    </source>
</evidence>
<keyword evidence="3" id="KW-1185">Reference proteome</keyword>
<protein>
    <recommendedName>
        <fullName evidence="4">AP2/ERF domain-containing protein</fullName>
    </recommendedName>
</protein>
<dbReference type="AlphaFoldDB" id="A0AAW1SXA7"/>
<dbReference type="EMBL" id="JALJOV010000829">
    <property type="protein sequence ID" value="KAK9861017.1"/>
    <property type="molecule type" value="Genomic_DNA"/>
</dbReference>
<gene>
    <name evidence="2" type="ORF">WJX84_011983</name>
</gene>
<proteinExistence type="predicted"/>
<feature type="region of interest" description="Disordered" evidence="1">
    <location>
        <begin position="434"/>
        <end position="453"/>
    </location>
</feature>
<sequence length="1194" mass="131038">MHTLQTGAGTPFGEHAGNVLDAQPEDPTSSPPIVSDPGDTDTVNAIPASNHADGYGPGKDDIGPAMSALHISQGRPANRKACRATAHHDEDSAASSTDASDLGDIDIVNAQAMSDHDDDHDPGGDDYAPTWHTSRAERAARRHALQPALKPFSPQPSRNINPGKDQEGRGPKRKQPPSAASQHPAQDAPPSRLLSNADLGQPSFKRRRKQSSSQSFGSAEAGVGPQAKATKSEQRTPLEELNDEYTEPASTSQALPALTGPVSSQRAPRIRKGAKSADAAGHAWRDQARMASVSPMGMMPVIPEKGDGSLAHGIKEEPDFVVRWPSPALSDSEYGAEPPRHGRKRHPKLRLVPKAVQRMNLSRRIKGKRPAKQQLLQAAVRGEGIFPSHHRSSVSKRARRPLILNESDRGHFGGWHQHLQLVTGADGKIVGIDIKSPEQDDSSGAGDADVKRVPGRAGQINRFSTRVIEPIPRNYLFREKWRPWLNRQVTFVGVRISDFKAAGRGVYMSKFDFKGTLWPEWRFGEYDDRVAAAKAHDRAAIAIYGPQRALTSFVIASYPKQDLVQRKGLDLLQFLGKLQLEAKQLPQLDSSNKCGRCLACLQPALLIPCLKQEKKGATGRSSSKPPPFIRVPQEHAALEEAAEQLTKTVSKQAVIPLRERRQHSVARDHALEAARKEVEGLLPVHVQKKHRQKVEPAQFSCNKPAADLRIFDAVCHPFIPQWSAGPAIELRTKFSAVDHAQWAFEELHSIFRCLARGELVKITPLEENPDAGACSRCSSMHHKTASPLVCPAYALCTTDHSLPTFTQAKVKAAPSQTAAVKGALHQFPGWIHLAQTLPESPFEELFAGAWTRLASKQQPCSTGGTGGQGPSVSNAVLSRQHICTHYEDNDEDDEEHMELHKGRLRPAFARVLHALQAYAGVLADDKGITATRRLMAADLMACGLLVLGEVGCLQQTLTARRSAAHISSVSESQAHSLDLRHLRNFMADSQKLHAEQQSLPLPAGRQEKKRIFMLEVDDEGEVVDRFIVKFSGPQSFRDFLARSGIGGLRQQNPRGVDLITNLDDLQDRFEYSLNTIKLSDLRELRLSGMARDPKLAQNLRELKYGTLPGQEFDAVIMDGDDKTYLGYHTTFAKDVSDLYLLRDAASILEGRAAAANDDESDFVANFCSKSHFRHKKAGIIIPKGVLRSEEEEER</sequence>
<feature type="compositionally biased region" description="Basic and acidic residues" evidence="1">
    <location>
        <begin position="114"/>
        <end position="123"/>
    </location>
</feature>
<comment type="caution">
    <text evidence="2">The sequence shown here is derived from an EMBL/GenBank/DDBJ whole genome shotgun (WGS) entry which is preliminary data.</text>
</comment>
<evidence type="ECO:0008006" key="4">
    <source>
        <dbReference type="Google" id="ProtNLM"/>
    </source>
</evidence>
<evidence type="ECO:0000256" key="1">
    <source>
        <dbReference type="SAM" id="MobiDB-lite"/>
    </source>
</evidence>
<name>A0AAW1SXA7_9CHLO</name>
<accession>A0AAW1SXA7</accession>
<feature type="region of interest" description="Disordered" evidence="1">
    <location>
        <begin position="1"/>
        <end position="285"/>
    </location>
</feature>
<evidence type="ECO:0000313" key="3">
    <source>
        <dbReference type="Proteomes" id="UP001485043"/>
    </source>
</evidence>
<dbReference type="Proteomes" id="UP001485043">
    <property type="component" value="Unassembled WGS sequence"/>
</dbReference>